<accession>A0ABW0SF34</accession>
<feature type="transmembrane region" description="Helical" evidence="7">
    <location>
        <begin position="251"/>
        <end position="272"/>
    </location>
</feature>
<feature type="transmembrane region" description="Helical" evidence="7">
    <location>
        <begin position="21"/>
        <end position="43"/>
    </location>
</feature>
<feature type="transmembrane region" description="Helical" evidence="7">
    <location>
        <begin position="203"/>
        <end position="226"/>
    </location>
</feature>
<reference evidence="10" key="1">
    <citation type="journal article" date="2019" name="Int. J. Syst. Evol. Microbiol.">
        <title>The Global Catalogue of Microorganisms (GCM) 10K type strain sequencing project: providing services to taxonomists for standard genome sequencing and annotation.</title>
        <authorList>
            <consortium name="The Broad Institute Genomics Platform"/>
            <consortium name="The Broad Institute Genome Sequencing Center for Infectious Disease"/>
            <person name="Wu L."/>
            <person name="Ma J."/>
        </authorList>
    </citation>
    <scope>NUCLEOTIDE SEQUENCE [LARGE SCALE GENOMIC DNA]</scope>
    <source>
        <strain evidence="10">KACC 11588</strain>
    </source>
</reference>
<evidence type="ECO:0000256" key="3">
    <source>
        <dbReference type="ARBA" id="ARBA00022475"/>
    </source>
</evidence>
<feature type="transmembrane region" description="Helical" evidence="7">
    <location>
        <begin position="82"/>
        <end position="106"/>
    </location>
</feature>
<evidence type="ECO:0000256" key="2">
    <source>
        <dbReference type="ARBA" id="ARBA00022448"/>
    </source>
</evidence>
<keyword evidence="3" id="KW-1003">Cell membrane</keyword>
<evidence type="ECO:0000256" key="6">
    <source>
        <dbReference type="ARBA" id="ARBA00023136"/>
    </source>
</evidence>
<protein>
    <submittedName>
        <fullName evidence="9">Carbohydrate ABC transporter permease</fullName>
    </submittedName>
</protein>
<evidence type="ECO:0000256" key="7">
    <source>
        <dbReference type="RuleBase" id="RU363032"/>
    </source>
</evidence>
<keyword evidence="5 7" id="KW-1133">Transmembrane helix</keyword>
<dbReference type="Pfam" id="PF00528">
    <property type="entry name" value="BPD_transp_1"/>
    <property type="match status" value="1"/>
</dbReference>
<feature type="transmembrane region" description="Helical" evidence="7">
    <location>
        <begin position="118"/>
        <end position="141"/>
    </location>
</feature>
<gene>
    <name evidence="9" type="ORF">ACFPOC_14220</name>
</gene>
<dbReference type="PROSITE" id="PS50928">
    <property type="entry name" value="ABC_TM1"/>
    <property type="match status" value="1"/>
</dbReference>
<organism evidence="9 10">
    <name type="scientific">Rubellimicrobium aerolatum</name>
    <dbReference type="NCBI Taxonomy" id="490979"/>
    <lineage>
        <taxon>Bacteria</taxon>
        <taxon>Pseudomonadati</taxon>
        <taxon>Pseudomonadota</taxon>
        <taxon>Alphaproteobacteria</taxon>
        <taxon>Rhodobacterales</taxon>
        <taxon>Roseobacteraceae</taxon>
        <taxon>Rubellimicrobium</taxon>
    </lineage>
</organism>
<name>A0ABW0SF34_9RHOB</name>
<dbReference type="InterPro" id="IPR035906">
    <property type="entry name" value="MetI-like_sf"/>
</dbReference>
<evidence type="ECO:0000259" key="8">
    <source>
        <dbReference type="PROSITE" id="PS50928"/>
    </source>
</evidence>
<evidence type="ECO:0000256" key="1">
    <source>
        <dbReference type="ARBA" id="ARBA00004651"/>
    </source>
</evidence>
<dbReference type="RefSeq" id="WP_209842347.1">
    <property type="nucleotide sequence ID" value="NZ_JAGGJP010000015.1"/>
</dbReference>
<evidence type="ECO:0000256" key="5">
    <source>
        <dbReference type="ARBA" id="ARBA00022989"/>
    </source>
</evidence>
<feature type="transmembrane region" description="Helical" evidence="7">
    <location>
        <begin position="147"/>
        <end position="168"/>
    </location>
</feature>
<feature type="domain" description="ABC transmembrane type-1" evidence="8">
    <location>
        <begin position="83"/>
        <end position="272"/>
    </location>
</feature>
<dbReference type="CDD" id="cd06261">
    <property type="entry name" value="TM_PBP2"/>
    <property type="match status" value="1"/>
</dbReference>
<evidence type="ECO:0000313" key="9">
    <source>
        <dbReference type="EMBL" id="MFC5567565.1"/>
    </source>
</evidence>
<dbReference type="PANTHER" id="PTHR43744">
    <property type="entry name" value="ABC TRANSPORTER PERMEASE PROTEIN MG189-RELATED-RELATED"/>
    <property type="match status" value="1"/>
</dbReference>
<dbReference type="EMBL" id="JBHSNA010000016">
    <property type="protein sequence ID" value="MFC5567565.1"/>
    <property type="molecule type" value="Genomic_DNA"/>
</dbReference>
<proteinExistence type="inferred from homology"/>
<keyword evidence="4 7" id="KW-0812">Transmembrane</keyword>
<keyword evidence="10" id="KW-1185">Reference proteome</keyword>
<comment type="subcellular location">
    <subcellularLocation>
        <location evidence="1 7">Cell membrane</location>
        <topology evidence="1 7">Multi-pass membrane protein</topology>
    </subcellularLocation>
</comment>
<dbReference type="Proteomes" id="UP001596056">
    <property type="component" value="Unassembled WGS sequence"/>
</dbReference>
<dbReference type="InterPro" id="IPR000515">
    <property type="entry name" value="MetI-like"/>
</dbReference>
<keyword evidence="2 7" id="KW-0813">Transport</keyword>
<dbReference type="Gene3D" id="1.10.3720.10">
    <property type="entry name" value="MetI-like"/>
    <property type="match status" value="1"/>
</dbReference>
<dbReference type="SUPFAM" id="SSF161098">
    <property type="entry name" value="MetI-like"/>
    <property type="match status" value="1"/>
</dbReference>
<evidence type="ECO:0000256" key="4">
    <source>
        <dbReference type="ARBA" id="ARBA00022692"/>
    </source>
</evidence>
<keyword evidence="6 7" id="KW-0472">Membrane</keyword>
<evidence type="ECO:0000313" key="10">
    <source>
        <dbReference type="Proteomes" id="UP001596056"/>
    </source>
</evidence>
<comment type="caution">
    <text evidence="9">The sequence shown here is derived from an EMBL/GenBank/DDBJ whole genome shotgun (WGS) entry which is preliminary data.</text>
</comment>
<dbReference type="PANTHER" id="PTHR43744:SF12">
    <property type="entry name" value="ABC TRANSPORTER PERMEASE PROTEIN MG189-RELATED"/>
    <property type="match status" value="1"/>
</dbReference>
<sequence>MTAIPMEAARVTRLRRLNVAGGALTALIVLAAVAWAFPLYWGIVTSLKVEQDVVRPGVHLIPERWTLDAYTYVLFNSQIGRWYVNSVVTAGAVTVLVVAMSAAAGYALSQLRFPGKRLLWWLILASFMVPIPALLVNHFVLMAQFGLLNSWAGVVLPQLIAPVTVIIYKQFFDSVPRDFREAAVMDGATELQLLFRLYLPMNWGITTALAIITFIGAWNTFLWPFLAVTSEDMMNISVGITQVNDAFGVRYARLMAAALLAALPVALVYLVFQRRVTQAIMLTAGIKG</sequence>
<comment type="similarity">
    <text evidence="7">Belongs to the binding-protein-dependent transport system permease family.</text>
</comment>